<evidence type="ECO:0000313" key="3">
    <source>
        <dbReference type="EMBL" id="CAB4826638.1"/>
    </source>
</evidence>
<dbReference type="EMBL" id="CAFAAZ010000014">
    <property type="protein sequence ID" value="CAB4826638.1"/>
    <property type="molecule type" value="Genomic_DNA"/>
</dbReference>
<dbReference type="Gene3D" id="1.25.10.90">
    <property type="match status" value="1"/>
</dbReference>
<evidence type="ECO:0000313" key="4">
    <source>
        <dbReference type="EMBL" id="CAB4897785.1"/>
    </source>
</evidence>
<accession>A0A6J6N697</accession>
<gene>
    <name evidence="1" type="ORF">UFOPK2343_01076</name>
    <name evidence="2" type="ORF">UFOPK2652_01069</name>
    <name evidence="3" type="ORF">UFOPK3128_01207</name>
    <name evidence="4" type="ORF">UFOPK3511_00851</name>
    <name evidence="5" type="ORF">UFOPK3880_01022</name>
    <name evidence="6" type="ORF">UFOPK4146_00491</name>
</gene>
<evidence type="ECO:0000313" key="6">
    <source>
        <dbReference type="EMBL" id="CAB5025114.1"/>
    </source>
</evidence>
<dbReference type="PANTHER" id="PTHR34070:SF1">
    <property type="entry name" value="DNA ALKYLATION REPAIR PROTEIN"/>
    <property type="match status" value="1"/>
</dbReference>
<protein>
    <submittedName>
        <fullName evidence="1">Unannotated protein</fullName>
    </submittedName>
</protein>
<sequence>MSATSELRALAKPKRAYELQRFFKTAEGQYGEGDIFLGLTVPEVRVIAKKYKTLPFSKIEELTKSPFHEFRLCGLIILNLQFQSTTESKSQKKIFDFYLKQSRAHRINNWDLVDVTAPIIGKYLTEDSDPYPLLIKLANSKSLWERRISIIFTFALIRVGELDPTVTIAKILLKDDQDLIHKAVGWMLREAGKRDGRLLRAFLSENASQMPRTMLRYSIEKLPEAERKKWLINSR</sequence>
<dbReference type="PANTHER" id="PTHR34070">
    <property type="entry name" value="ARMADILLO-TYPE FOLD"/>
    <property type="match status" value="1"/>
</dbReference>
<dbReference type="EMBL" id="CAEZYD010000017">
    <property type="protein sequence ID" value="CAB4715481.1"/>
    <property type="molecule type" value="Genomic_DNA"/>
</dbReference>
<evidence type="ECO:0000313" key="2">
    <source>
        <dbReference type="EMBL" id="CAB4715481.1"/>
    </source>
</evidence>
<dbReference type="EMBL" id="CAFBPT010000003">
    <property type="protein sequence ID" value="CAB5025114.1"/>
    <property type="molecule type" value="Genomic_DNA"/>
</dbReference>
<dbReference type="InterPro" id="IPR016024">
    <property type="entry name" value="ARM-type_fold"/>
</dbReference>
<evidence type="ECO:0000313" key="5">
    <source>
        <dbReference type="EMBL" id="CAB4966664.1"/>
    </source>
</evidence>
<dbReference type="EMBL" id="CAFBNU010000011">
    <property type="protein sequence ID" value="CAB4966664.1"/>
    <property type="molecule type" value="Genomic_DNA"/>
</dbReference>
<name>A0A6J6N697_9ZZZZ</name>
<proteinExistence type="predicted"/>
<dbReference type="Pfam" id="PF08713">
    <property type="entry name" value="DNA_alkylation"/>
    <property type="match status" value="1"/>
</dbReference>
<reference evidence="1" key="1">
    <citation type="submission" date="2020-05" db="EMBL/GenBank/DDBJ databases">
        <authorList>
            <person name="Chiriac C."/>
            <person name="Salcher M."/>
            <person name="Ghai R."/>
            <person name="Kavagutti S V."/>
        </authorList>
    </citation>
    <scope>NUCLEOTIDE SEQUENCE</scope>
</reference>
<dbReference type="CDD" id="cd06561">
    <property type="entry name" value="AlkD_like"/>
    <property type="match status" value="1"/>
</dbReference>
<dbReference type="AlphaFoldDB" id="A0A6J6N697"/>
<dbReference type="EMBL" id="CAEZXD010000034">
    <property type="protein sequence ID" value="CAB4680628.1"/>
    <property type="molecule type" value="Genomic_DNA"/>
</dbReference>
<evidence type="ECO:0000313" key="1">
    <source>
        <dbReference type="EMBL" id="CAB4680628.1"/>
    </source>
</evidence>
<dbReference type="EMBL" id="CAFBMA010000008">
    <property type="protein sequence ID" value="CAB4897785.1"/>
    <property type="molecule type" value="Genomic_DNA"/>
</dbReference>
<dbReference type="SUPFAM" id="SSF48371">
    <property type="entry name" value="ARM repeat"/>
    <property type="match status" value="1"/>
</dbReference>
<organism evidence="1">
    <name type="scientific">freshwater metagenome</name>
    <dbReference type="NCBI Taxonomy" id="449393"/>
    <lineage>
        <taxon>unclassified sequences</taxon>
        <taxon>metagenomes</taxon>
        <taxon>ecological metagenomes</taxon>
    </lineage>
</organism>
<dbReference type="InterPro" id="IPR014825">
    <property type="entry name" value="DNA_alkylation"/>
</dbReference>